<dbReference type="InterPro" id="IPR035967">
    <property type="entry name" value="SWAP/Surp_sf"/>
</dbReference>
<dbReference type="Gene3D" id="1.10.10.790">
    <property type="entry name" value="Surp module"/>
    <property type="match status" value="1"/>
</dbReference>
<feature type="region of interest" description="Disordered" evidence="2">
    <location>
        <begin position="598"/>
        <end position="675"/>
    </location>
</feature>
<gene>
    <name evidence="4" type="ORF">DM02DRAFT_610056</name>
</gene>
<reference evidence="4 5" key="1">
    <citation type="journal article" date="2018" name="Sci. Rep.">
        <title>Comparative genomics provides insights into the lifestyle and reveals functional heterogeneity of dark septate endophytic fungi.</title>
        <authorList>
            <person name="Knapp D.G."/>
            <person name="Nemeth J.B."/>
            <person name="Barry K."/>
            <person name="Hainaut M."/>
            <person name="Henrissat B."/>
            <person name="Johnson J."/>
            <person name="Kuo A."/>
            <person name="Lim J.H.P."/>
            <person name="Lipzen A."/>
            <person name="Nolan M."/>
            <person name="Ohm R.A."/>
            <person name="Tamas L."/>
            <person name="Grigoriev I.V."/>
            <person name="Spatafora J.W."/>
            <person name="Nagy L.G."/>
            <person name="Kovacs G.M."/>
        </authorList>
    </citation>
    <scope>NUCLEOTIDE SEQUENCE [LARGE SCALE GENOMIC DNA]</scope>
    <source>
        <strain evidence="4 5">DSE2036</strain>
    </source>
</reference>
<feature type="domain" description="SURP motif" evidence="3">
    <location>
        <begin position="266"/>
        <end position="311"/>
    </location>
</feature>
<feature type="region of interest" description="Disordered" evidence="2">
    <location>
        <begin position="1"/>
        <end position="25"/>
    </location>
</feature>
<protein>
    <recommendedName>
        <fullName evidence="3">SURP motif domain-containing protein</fullName>
    </recommendedName>
</protein>
<dbReference type="PANTHER" id="PTHR23140:SF0">
    <property type="entry name" value="U2 SNRNP-ASSOCIATED SURP MOTIF-CONTAINING PROTEIN"/>
    <property type="match status" value="1"/>
</dbReference>
<feature type="region of interest" description="Disordered" evidence="2">
    <location>
        <begin position="37"/>
        <end position="84"/>
    </location>
</feature>
<dbReference type="InterPro" id="IPR051485">
    <property type="entry name" value="SR-CTD_assoc_factor"/>
</dbReference>
<dbReference type="SUPFAM" id="SSF109905">
    <property type="entry name" value="Surp module (SWAP domain)"/>
    <property type="match status" value="1"/>
</dbReference>
<name>A0A2V1E7H5_9PLEO</name>
<dbReference type="AlphaFoldDB" id="A0A2V1E7H5"/>
<proteinExistence type="predicted"/>
<dbReference type="GO" id="GO:0006396">
    <property type="term" value="P:RNA processing"/>
    <property type="evidence" value="ECO:0007669"/>
    <property type="project" value="InterPro"/>
</dbReference>
<evidence type="ECO:0000313" key="5">
    <source>
        <dbReference type="Proteomes" id="UP000244855"/>
    </source>
</evidence>
<sequence>MTLRFSLGKATKALPGSKAKAEEEKNALDKIMADVEDEHSEKGGILGDGERDDDVPENIIVPTSSKRHFTARSRSMKSGPGTLDPVPPASWGRTGQQTSAFLAQSQAANEYAGVIAKASNLPPGINPRLIEDLFADYGSLKIVKTEKLPPDRPNSPAHSSRPSATLKITFDKHADSQDLNIAIGNLHGKKYLGRGYYLHLDRYRPSNIMSTKKQEEPFAATLREVGIAYPEGRSRGHGMGHKHGPNMNKQLVVTVHAPPDAAMLRLIHQTVEGVVQGGLEFEAALMQVPQVQEEERFAWLFDQRHPLNRFYRWRLFQIVNGSLDEQVVFDQQPPWHTPDDGFVDEYAHELKNLGRGNKYWDQNEDDNPMRRAVAHGDVYPGRPSASYGILCPRSRALLIWMLSSFPGNGLLNFEVASICDFAIKHATNGLDEVVDYLITNIFQPFSLSAANRRKPSSAPLVPRIENALNIVSDVLLTSYKQSGHAVRYRQVIGEQLVARKVFEYLETIPNREKMQLWGRTNFRKHVNSVLDVWKHEHIVDKAILKHMDDAFNERERQKLDAVKEQKAAERRAKKMRQKAQENLEYFKKHPLGLDGAMDEEEDEVTSADASENESEDVEEVEAVAAGAGSETIQDDGAGIGEVDDNTAVEMPGESAAARARRLRPKAEDMFISDGE</sequence>
<organism evidence="4 5">
    <name type="scientific">Periconia macrospinosa</name>
    <dbReference type="NCBI Taxonomy" id="97972"/>
    <lineage>
        <taxon>Eukaryota</taxon>
        <taxon>Fungi</taxon>
        <taxon>Dikarya</taxon>
        <taxon>Ascomycota</taxon>
        <taxon>Pezizomycotina</taxon>
        <taxon>Dothideomycetes</taxon>
        <taxon>Pleosporomycetidae</taxon>
        <taxon>Pleosporales</taxon>
        <taxon>Massarineae</taxon>
        <taxon>Periconiaceae</taxon>
        <taxon>Periconia</taxon>
    </lineage>
</organism>
<dbReference type="PROSITE" id="PS50128">
    <property type="entry name" value="SURP"/>
    <property type="match status" value="1"/>
</dbReference>
<dbReference type="SMART" id="SM00648">
    <property type="entry name" value="SWAP"/>
    <property type="match status" value="1"/>
</dbReference>
<dbReference type="Proteomes" id="UP000244855">
    <property type="component" value="Unassembled WGS sequence"/>
</dbReference>
<dbReference type="GO" id="GO:0005634">
    <property type="term" value="C:nucleus"/>
    <property type="evidence" value="ECO:0007669"/>
    <property type="project" value="TreeGrafter"/>
</dbReference>
<dbReference type="Gene3D" id="1.25.40.90">
    <property type="match status" value="1"/>
</dbReference>
<evidence type="ECO:0000256" key="1">
    <source>
        <dbReference type="SAM" id="Coils"/>
    </source>
</evidence>
<evidence type="ECO:0000259" key="3">
    <source>
        <dbReference type="PROSITE" id="PS50128"/>
    </source>
</evidence>
<accession>A0A2V1E7H5</accession>
<dbReference type="InterPro" id="IPR008942">
    <property type="entry name" value="ENTH_VHS"/>
</dbReference>
<keyword evidence="1" id="KW-0175">Coiled coil</keyword>
<feature type="compositionally biased region" description="Acidic residues" evidence="2">
    <location>
        <begin position="598"/>
        <end position="621"/>
    </location>
</feature>
<keyword evidence="5" id="KW-1185">Reference proteome</keyword>
<evidence type="ECO:0000256" key="2">
    <source>
        <dbReference type="SAM" id="MobiDB-lite"/>
    </source>
</evidence>
<dbReference type="STRING" id="97972.A0A2V1E7H5"/>
<feature type="coiled-coil region" evidence="1">
    <location>
        <begin position="552"/>
        <end position="582"/>
    </location>
</feature>
<dbReference type="OrthoDB" id="377209at2759"/>
<dbReference type="InterPro" id="IPR000061">
    <property type="entry name" value="Surp"/>
</dbReference>
<dbReference type="GO" id="GO:0003723">
    <property type="term" value="F:RNA binding"/>
    <property type="evidence" value="ECO:0007669"/>
    <property type="project" value="InterPro"/>
</dbReference>
<evidence type="ECO:0000313" key="4">
    <source>
        <dbReference type="EMBL" id="PVI06092.1"/>
    </source>
</evidence>
<dbReference type="EMBL" id="KZ805310">
    <property type="protein sequence ID" value="PVI06092.1"/>
    <property type="molecule type" value="Genomic_DNA"/>
</dbReference>
<feature type="compositionally biased region" description="Basic residues" evidence="2">
    <location>
        <begin position="65"/>
        <end position="75"/>
    </location>
</feature>
<dbReference type="Pfam" id="PF01805">
    <property type="entry name" value="Surp"/>
    <property type="match status" value="1"/>
</dbReference>
<dbReference type="PANTHER" id="PTHR23140">
    <property type="entry name" value="RNA PROCESSING PROTEIN LD23810P"/>
    <property type="match status" value="1"/>
</dbReference>